<evidence type="ECO:0000256" key="9">
    <source>
        <dbReference type="ARBA" id="ARBA00022516"/>
    </source>
</evidence>
<evidence type="ECO:0000256" key="15">
    <source>
        <dbReference type="ARBA" id="ARBA00023136"/>
    </source>
</evidence>
<feature type="transmembrane region" description="Helical" evidence="19">
    <location>
        <begin position="55"/>
        <end position="74"/>
    </location>
</feature>
<evidence type="ECO:0000256" key="10">
    <source>
        <dbReference type="ARBA" id="ARBA00022679"/>
    </source>
</evidence>
<keyword evidence="10 18" id="KW-0808">Transferase</keyword>
<evidence type="ECO:0000256" key="1">
    <source>
        <dbReference type="ARBA" id="ARBA00001698"/>
    </source>
</evidence>
<evidence type="ECO:0000313" key="21">
    <source>
        <dbReference type="Proteomes" id="UP000001502"/>
    </source>
</evidence>
<evidence type="ECO:0000256" key="7">
    <source>
        <dbReference type="ARBA" id="ARBA00019373"/>
    </source>
</evidence>
<evidence type="ECO:0000256" key="6">
    <source>
        <dbReference type="ARBA" id="ARBA00012487"/>
    </source>
</evidence>
<dbReference type="Proteomes" id="UP000001502">
    <property type="component" value="Chromosome"/>
</dbReference>
<reference evidence="21" key="1">
    <citation type="submission" date="2011-06" db="EMBL/GenBank/DDBJ databases">
        <title>Complete sequence of Streptococcus parasanguinis strain ATCC 15912.</title>
        <authorList>
            <person name="Muzny D."/>
            <person name="Qin X."/>
            <person name="Buhay C."/>
            <person name="Dugan-Rocha S."/>
            <person name="Ding Y."/>
            <person name="Chen G."/>
            <person name="Hawes A."/>
            <person name="Holder M."/>
            <person name="Jhangiani S."/>
            <person name="Johnson A."/>
            <person name="Khan Z."/>
            <person name="Li Z."/>
            <person name="Liu W."/>
            <person name="Liu X."/>
            <person name="Perez L."/>
            <person name="Shen H."/>
            <person name="Wang Q."/>
            <person name="Watt J."/>
            <person name="Xi L."/>
            <person name="Xin Y."/>
            <person name="Zhou J."/>
            <person name="Deng J."/>
            <person name="Jiang H."/>
            <person name="Liu Y."/>
            <person name="Qu J."/>
            <person name="Song X.-Z."/>
            <person name="Zhang L."/>
            <person name="Villasana D."/>
            <person name="Johnson A."/>
            <person name="Liu J."/>
            <person name="Liyanage D."/>
            <person name="Lorensuhewa L."/>
            <person name="Robinson T."/>
            <person name="Song A."/>
            <person name="Song B.-B."/>
            <person name="Dinh H."/>
            <person name="Thornton R."/>
            <person name="Coyle M."/>
            <person name="Francisco L."/>
            <person name="Jackson L."/>
            <person name="Javaid M."/>
            <person name="Korchina V."/>
            <person name="Kovar C."/>
            <person name="Mata R."/>
            <person name="Mathew T."/>
            <person name="Ngo R."/>
            <person name="Nguyen L."/>
            <person name="Nguyen N."/>
            <person name="Okwuonu G."/>
            <person name="Ongeri F."/>
            <person name="Pham C."/>
            <person name="Simmons D."/>
            <person name="Wilczek-Boney K."/>
            <person name="Hale W."/>
            <person name="Jakkamsetti A."/>
            <person name="Pham P."/>
            <person name="Ruth R."/>
            <person name="San Lucas F."/>
            <person name="Warren J."/>
            <person name="Zhang J."/>
            <person name="Zhao Z."/>
            <person name="Zhou C."/>
            <person name="Zhu D."/>
            <person name="Lee S."/>
            <person name="Bess C."/>
            <person name="Blankenburg K."/>
            <person name="Forbes L."/>
            <person name="Fu Q."/>
            <person name="Gubbala S."/>
            <person name="Hirani K."/>
            <person name="Jayaseelan J.C."/>
            <person name="Lara F."/>
            <person name="Munidasa M."/>
            <person name="Palculict T."/>
            <person name="Patil S."/>
            <person name="Pu L.-L."/>
            <person name="Saada N."/>
            <person name="Tang L."/>
            <person name="Weissenberger G."/>
            <person name="Zhu Y."/>
            <person name="Hemphill L."/>
            <person name="Shang Y."/>
            <person name="Youmans B."/>
            <person name="Ayvaz T."/>
            <person name="Ross M."/>
            <person name="Santibanez J."/>
            <person name="Aqrawi P."/>
            <person name="Gross S."/>
            <person name="Joshi V."/>
            <person name="Fowler G."/>
            <person name="Nazareth L."/>
            <person name="Reid J."/>
            <person name="Worley K."/>
            <person name="Petrosino J."/>
            <person name="Highlander S."/>
            <person name="Gibbs R."/>
        </authorList>
    </citation>
    <scope>NUCLEOTIDE SEQUENCE [LARGE SCALE GENOMIC DNA]</scope>
    <source>
        <strain evidence="21">ATCC 15912 / DSM 6778 / CIP 104372 / LMG 14537</strain>
    </source>
</reference>
<dbReference type="AlphaFoldDB" id="F8DHF2"/>
<evidence type="ECO:0000256" key="5">
    <source>
        <dbReference type="ARBA" id="ARBA00010185"/>
    </source>
</evidence>
<feature type="transmembrane region" description="Helical" evidence="19">
    <location>
        <begin position="201"/>
        <end position="221"/>
    </location>
</feature>
<evidence type="ECO:0000313" key="20">
    <source>
        <dbReference type="EMBL" id="AEH56783.1"/>
    </source>
</evidence>
<organism evidence="20 21">
    <name type="scientific">Streptococcus parasanguinis (strain ATCC 15912 / DSM 6778 / CIP 104372 / LMG 14537)</name>
    <dbReference type="NCBI Taxonomy" id="760570"/>
    <lineage>
        <taxon>Bacteria</taxon>
        <taxon>Bacillati</taxon>
        <taxon>Bacillota</taxon>
        <taxon>Bacilli</taxon>
        <taxon>Lactobacillales</taxon>
        <taxon>Streptococcaceae</taxon>
        <taxon>Streptococcus</taxon>
    </lineage>
</organism>
<evidence type="ECO:0000256" key="8">
    <source>
        <dbReference type="ARBA" id="ARBA00022475"/>
    </source>
</evidence>
<keyword evidence="8" id="KW-1003">Cell membrane</keyword>
<evidence type="ECO:0000256" key="12">
    <source>
        <dbReference type="ARBA" id="ARBA00022695"/>
    </source>
</evidence>
<keyword evidence="17" id="KW-1208">Phospholipid metabolism</keyword>
<protein>
    <recommendedName>
        <fullName evidence="7 18">Phosphatidate cytidylyltransferase</fullName>
        <ecNumber evidence="6 18">2.7.7.41</ecNumber>
    </recommendedName>
</protein>
<dbReference type="PANTHER" id="PTHR46382">
    <property type="entry name" value="PHOSPHATIDATE CYTIDYLYLTRANSFERASE"/>
    <property type="match status" value="1"/>
</dbReference>
<sequence>MMTKDLQKRVIFGGIALLFFIPTVMVGGVFFQIVIGLIAMLGVHELLKMKGLETATFEGALAMLAAFVLTLPIEDYLPYLPADGNMIAYGLIVLTLMGTTVLAQNYNYEDVVYPIASSFYVGLGFHSLVDARIAGIDKVLLALFIVWATDSGAYLVGSQFGKRKLMPTVSPNKTVEGSLGGILSAVVVTVLFMIIDRSVAGGHGFFAMIFFTILFSIAGQFGDLVESAIKRHFGVKDSGKFIPGHGGVLDRFDSLIFVFPLMHFLGLF</sequence>
<evidence type="ECO:0000256" key="18">
    <source>
        <dbReference type="RuleBase" id="RU003938"/>
    </source>
</evidence>
<evidence type="ECO:0000256" key="3">
    <source>
        <dbReference type="ARBA" id="ARBA00005119"/>
    </source>
</evidence>
<keyword evidence="9" id="KW-0444">Lipid biosynthesis</keyword>
<keyword evidence="13 19" id="KW-1133">Transmembrane helix</keyword>
<dbReference type="GO" id="GO:0016024">
    <property type="term" value="P:CDP-diacylglycerol biosynthetic process"/>
    <property type="evidence" value="ECO:0007669"/>
    <property type="project" value="UniProtKB-UniPathway"/>
</dbReference>
<evidence type="ECO:0000256" key="13">
    <source>
        <dbReference type="ARBA" id="ARBA00022989"/>
    </source>
</evidence>
<dbReference type="HOGENOM" id="CLU_037294_2_2_9"/>
<comment type="subcellular location">
    <subcellularLocation>
        <location evidence="2">Cell membrane</location>
        <topology evidence="2">Multi-pass membrane protein</topology>
    </subcellularLocation>
</comment>
<dbReference type="EMBL" id="CP002843">
    <property type="protein sequence ID" value="AEH56783.1"/>
    <property type="molecule type" value="Genomic_DNA"/>
</dbReference>
<evidence type="ECO:0000256" key="16">
    <source>
        <dbReference type="ARBA" id="ARBA00023209"/>
    </source>
</evidence>
<evidence type="ECO:0000256" key="4">
    <source>
        <dbReference type="ARBA" id="ARBA00005189"/>
    </source>
</evidence>
<keyword evidence="15 19" id="KW-0472">Membrane</keyword>
<evidence type="ECO:0000256" key="19">
    <source>
        <dbReference type="SAM" id="Phobius"/>
    </source>
</evidence>
<feature type="transmembrane region" description="Helical" evidence="19">
    <location>
        <begin position="177"/>
        <end position="195"/>
    </location>
</feature>
<feature type="transmembrane region" description="Helical" evidence="19">
    <location>
        <begin position="12"/>
        <end position="43"/>
    </location>
</feature>
<comment type="pathway">
    <text evidence="3 18">Phospholipid metabolism; CDP-diacylglycerol biosynthesis; CDP-diacylglycerol from sn-glycerol 3-phosphate: step 3/3.</text>
</comment>
<dbReference type="PROSITE" id="PS01315">
    <property type="entry name" value="CDS"/>
    <property type="match status" value="1"/>
</dbReference>
<proteinExistence type="inferred from homology"/>
<dbReference type="KEGG" id="scp:HMPREF0833_11752"/>
<gene>
    <name evidence="20" type="primary">cdsA</name>
    <name evidence="20" type="ordered locus">HMPREF0833_11752</name>
</gene>
<evidence type="ECO:0000256" key="2">
    <source>
        <dbReference type="ARBA" id="ARBA00004651"/>
    </source>
</evidence>
<evidence type="ECO:0000256" key="17">
    <source>
        <dbReference type="ARBA" id="ARBA00023264"/>
    </source>
</evidence>
<dbReference type="PANTHER" id="PTHR46382:SF1">
    <property type="entry name" value="PHOSPHATIDATE CYTIDYLYLTRANSFERASE"/>
    <property type="match status" value="1"/>
</dbReference>
<name>F8DHF2_STREP</name>
<keyword evidence="11 18" id="KW-0812">Transmembrane</keyword>
<evidence type="ECO:0000256" key="14">
    <source>
        <dbReference type="ARBA" id="ARBA00023098"/>
    </source>
</evidence>
<keyword evidence="12 18" id="KW-0548">Nucleotidyltransferase</keyword>
<dbReference type="InterPro" id="IPR000374">
    <property type="entry name" value="PC_trans"/>
</dbReference>
<comment type="similarity">
    <text evidence="5 18">Belongs to the CDS family.</text>
</comment>
<comment type="pathway">
    <text evidence="4">Lipid metabolism.</text>
</comment>
<feature type="transmembrane region" description="Helical" evidence="19">
    <location>
        <begin position="135"/>
        <end position="156"/>
    </location>
</feature>
<dbReference type="EC" id="2.7.7.41" evidence="6 18"/>
<dbReference type="GO" id="GO:0005886">
    <property type="term" value="C:plasma membrane"/>
    <property type="evidence" value="ECO:0007669"/>
    <property type="project" value="UniProtKB-SubCell"/>
</dbReference>
<feature type="transmembrane region" description="Helical" evidence="19">
    <location>
        <begin position="86"/>
        <end position="104"/>
    </location>
</feature>
<accession>F8DHF2</accession>
<evidence type="ECO:0000256" key="11">
    <source>
        <dbReference type="ARBA" id="ARBA00022692"/>
    </source>
</evidence>
<dbReference type="UniPathway" id="UPA00557">
    <property type="reaction ID" value="UER00614"/>
</dbReference>
<comment type="catalytic activity">
    <reaction evidence="1 18">
        <text>a 1,2-diacyl-sn-glycero-3-phosphate + CTP + H(+) = a CDP-1,2-diacyl-sn-glycerol + diphosphate</text>
        <dbReference type="Rhea" id="RHEA:16229"/>
        <dbReference type="ChEBI" id="CHEBI:15378"/>
        <dbReference type="ChEBI" id="CHEBI:33019"/>
        <dbReference type="ChEBI" id="CHEBI:37563"/>
        <dbReference type="ChEBI" id="CHEBI:58332"/>
        <dbReference type="ChEBI" id="CHEBI:58608"/>
        <dbReference type="EC" id="2.7.7.41"/>
    </reaction>
</comment>
<dbReference type="Pfam" id="PF01148">
    <property type="entry name" value="CTP_transf_1"/>
    <property type="match status" value="1"/>
</dbReference>
<keyword evidence="16" id="KW-0594">Phospholipid biosynthesis</keyword>
<keyword evidence="14" id="KW-0443">Lipid metabolism</keyword>
<dbReference type="GO" id="GO:0004605">
    <property type="term" value="F:phosphatidate cytidylyltransferase activity"/>
    <property type="evidence" value="ECO:0007669"/>
    <property type="project" value="UniProtKB-EC"/>
</dbReference>